<organism evidence="2 3">
    <name type="scientific">Mycobacterium lepromatosis</name>
    <dbReference type="NCBI Taxonomy" id="480418"/>
    <lineage>
        <taxon>Bacteria</taxon>
        <taxon>Bacillati</taxon>
        <taxon>Actinomycetota</taxon>
        <taxon>Actinomycetes</taxon>
        <taxon>Mycobacteriales</taxon>
        <taxon>Mycobacteriaceae</taxon>
        <taxon>Mycobacterium</taxon>
    </lineage>
</organism>
<sequence>MRVSAVPDHAGHLKHSLAMSLGGEFAINVCHVHLSDNSKLECPDRFGTVVLPRSTTSAIVLAAVLAVVSITAAFINLVVSSGLRPPAALARIRTGQDLLTRST</sequence>
<dbReference type="AlphaFoldDB" id="A0A0F4EP38"/>
<dbReference type="RefSeq" id="WP_082082418.1">
    <property type="nucleotide sequence ID" value="NZ_CP083405.1"/>
</dbReference>
<reference evidence="2 3" key="1">
    <citation type="journal article" date="2015" name="Proc. Natl. Acad. Sci. U.S.A.">
        <title>Insight into the evolution and origin of leprosy bacilli from the genome sequence of Mycobacterium lepromatosis.</title>
        <authorList>
            <person name="Singh P."/>
            <person name="Benjak A."/>
            <person name="Schuenemann V.J."/>
            <person name="Herbig A."/>
            <person name="Avanzi C."/>
            <person name="Busso P."/>
            <person name="Nieselt K."/>
            <person name="Krause J."/>
            <person name="Vera-Cabrera L."/>
            <person name="Cole S.T."/>
        </authorList>
    </citation>
    <scope>NUCLEOTIDE SEQUENCE [LARGE SCALE GENOMIC DNA]</scope>
    <source>
        <strain evidence="2 3">Mx1-22A</strain>
    </source>
</reference>
<keyword evidence="1" id="KW-1133">Transmembrane helix</keyword>
<dbReference type="Proteomes" id="UP000053699">
    <property type="component" value="Unassembled WGS sequence"/>
</dbReference>
<evidence type="ECO:0000313" key="2">
    <source>
        <dbReference type="EMBL" id="KJX74741.1"/>
    </source>
</evidence>
<dbReference type="Pfam" id="PF26327">
    <property type="entry name" value="LpqS"/>
    <property type="match status" value="1"/>
</dbReference>
<gene>
    <name evidence="2" type="ORF">MLPM_5098</name>
</gene>
<keyword evidence="1" id="KW-0472">Membrane</keyword>
<feature type="transmembrane region" description="Helical" evidence="1">
    <location>
        <begin position="58"/>
        <end position="79"/>
    </location>
</feature>
<proteinExistence type="predicted"/>
<keyword evidence="1" id="KW-0812">Transmembrane</keyword>
<evidence type="ECO:0000256" key="1">
    <source>
        <dbReference type="SAM" id="Phobius"/>
    </source>
</evidence>
<accession>A0A0F4EP38</accession>
<dbReference type="InterPro" id="IPR058714">
    <property type="entry name" value="LpqS"/>
</dbReference>
<evidence type="ECO:0000313" key="3">
    <source>
        <dbReference type="Proteomes" id="UP000053699"/>
    </source>
</evidence>
<dbReference type="STRING" id="480418.GCA_000975265_03050"/>
<comment type="caution">
    <text evidence="2">The sequence shown here is derived from an EMBL/GenBank/DDBJ whole genome shotgun (WGS) entry which is preliminary data.</text>
</comment>
<name>A0A0F4EP38_9MYCO</name>
<dbReference type="PATRIC" id="fig|480418.6.peg.4525"/>
<keyword evidence="3" id="KW-1185">Reference proteome</keyword>
<protein>
    <submittedName>
        <fullName evidence="2">Putative lipoprotein</fullName>
    </submittedName>
</protein>
<keyword evidence="2" id="KW-0449">Lipoprotein</keyword>
<dbReference type="EMBL" id="JRPY01000093">
    <property type="protein sequence ID" value="KJX74741.1"/>
    <property type="molecule type" value="Genomic_DNA"/>
</dbReference>